<accession>A0A7N0UCS7</accession>
<evidence type="ECO:0000256" key="1">
    <source>
        <dbReference type="SAM" id="MobiDB-lite"/>
    </source>
</evidence>
<sequence>MRHFQANDLHRSILRKTISKGAEVEGLERDGGSIRRSHLTSHTPHDSRGDTSTLAASQFTGAVYSSAGHAQHRIHVGVSHLQKQPPDRAQPEPESIQFQSGSPDSKTPAVTTIDLGLLGSDQSG</sequence>
<dbReference type="EnsemblPlants" id="Kaladp0060s0279.1.v1.1">
    <property type="protein sequence ID" value="Kaladp0060s0279.1.v1.1"/>
    <property type="gene ID" value="Kaladp0060s0279.v1.1"/>
</dbReference>
<feature type="region of interest" description="Disordered" evidence="1">
    <location>
        <begin position="20"/>
        <end position="54"/>
    </location>
</feature>
<dbReference type="Proteomes" id="UP000594263">
    <property type="component" value="Unplaced"/>
</dbReference>
<protein>
    <submittedName>
        <fullName evidence="2">Uncharacterized protein</fullName>
    </submittedName>
</protein>
<dbReference type="Gramene" id="Kaladp0060s0279.1.v1.1">
    <property type="protein sequence ID" value="Kaladp0060s0279.1.v1.1"/>
    <property type="gene ID" value="Kaladp0060s0279.v1.1"/>
</dbReference>
<feature type="compositionally biased region" description="Basic and acidic residues" evidence="1">
    <location>
        <begin position="22"/>
        <end position="33"/>
    </location>
</feature>
<evidence type="ECO:0000313" key="2">
    <source>
        <dbReference type="EnsemblPlants" id="Kaladp0060s0279.1.v1.1"/>
    </source>
</evidence>
<reference evidence="2" key="1">
    <citation type="submission" date="2021-01" db="UniProtKB">
        <authorList>
            <consortium name="EnsemblPlants"/>
        </authorList>
    </citation>
    <scope>IDENTIFICATION</scope>
</reference>
<keyword evidence="3" id="KW-1185">Reference proteome</keyword>
<proteinExistence type="predicted"/>
<dbReference type="AlphaFoldDB" id="A0A7N0UCS7"/>
<organism evidence="2 3">
    <name type="scientific">Kalanchoe fedtschenkoi</name>
    <name type="common">Lavender scallops</name>
    <name type="synonym">South American air plant</name>
    <dbReference type="NCBI Taxonomy" id="63787"/>
    <lineage>
        <taxon>Eukaryota</taxon>
        <taxon>Viridiplantae</taxon>
        <taxon>Streptophyta</taxon>
        <taxon>Embryophyta</taxon>
        <taxon>Tracheophyta</taxon>
        <taxon>Spermatophyta</taxon>
        <taxon>Magnoliopsida</taxon>
        <taxon>eudicotyledons</taxon>
        <taxon>Gunneridae</taxon>
        <taxon>Pentapetalae</taxon>
        <taxon>Saxifragales</taxon>
        <taxon>Crassulaceae</taxon>
        <taxon>Kalanchoe</taxon>
    </lineage>
</organism>
<feature type="region of interest" description="Disordered" evidence="1">
    <location>
        <begin position="75"/>
        <end position="110"/>
    </location>
</feature>
<feature type="compositionally biased region" description="Polar residues" evidence="1">
    <location>
        <begin position="96"/>
        <end position="110"/>
    </location>
</feature>
<evidence type="ECO:0000313" key="3">
    <source>
        <dbReference type="Proteomes" id="UP000594263"/>
    </source>
</evidence>
<name>A0A7N0UCS7_KALFE</name>